<feature type="compositionally biased region" description="Polar residues" evidence="9">
    <location>
        <begin position="293"/>
        <end position="319"/>
    </location>
</feature>
<comment type="subcellular location">
    <subcellularLocation>
        <location evidence="2">Cell membrane</location>
        <topology evidence="2">Lipid-anchor</topology>
        <topology evidence="2">GPI-anchor</topology>
    </subcellularLocation>
</comment>
<organism evidence="11 12">
    <name type="scientific">Trypanosoma congolense (strain IL3000)</name>
    <dbReference type="NCBI Taxonomy" id="1068625"/>
    <lineage>
        <taxon>Eukaryota</taxon>
        <taxon>Discoba</taxon>
        <taxon>Euglenozoa</taxon>
        <taxon>Kinetoplastea</taxon>
        <taxon>Metakinetoplastina</taxon>
        <taxon>Trypanosomatida</taxon>
        <taxon>Trypanosomatidae</taxon>
        <taxon>Trypanosoma</taxon>
        <taxon>Nannomonas</taxon>
    </lineage>
</organism>
<dbReference type="Pfam" id="PF13206">
    <property type="entry name" value="VSG_B"/>
    <property type="match status" value="1"/>
</dbReference>
<evidence type="ECO:0000256" key="9">
    <source>
        <dbReference type="SAM" id="MobiDB-lite"/>
    </source>
</evidence>
<keyword evidence="7" id="KW-0325">Glycoprotein</keyword>
<protein>
    <submittedName>
        <fullName evidence="11">Variant surface glycoprotein</fullName>
    </submittedName>
</protein>
<dbReference type="VEuPathDB" id="TriTrypDB:TcIL3000_0_18640"/>
<reference evidence="12" key="1">
    <citation type="submission" date="2011-07" db="EMBL/GenBank/DDBJ databases">
        <title>Divergent evolution of antigenic variation in African trypanosomes.</title>
        <authorList>
            <person name="Jackson A.P."/>
            <person name="Berry A."/>
            <person name="Allison H.C."/>
            <person name="Burton P."/>
            <person name="Anderson J."/>
            <person name="Aslett M."/>
            <person name="Brown R."/>
            <person name="Corton N."/>
            <person name="Harris D."/>
            <person name="Hauser H."/>
            <person name="Gamble J."/>
            <person name="Gilderthorp R."/>
            <person name="McQuillan J."/>
            <person name="Quail M.A."/>
            <person name="Sanders M."/>
            <person name="Van Tonder A."/>
            <person name="Ginger M.L."/>
            <person name="Donelson J.E."/>
            <person name="Field M.C."/>
            <person name="Barry J.D."/>
            <person name="Berriman M."/>
            <person name="Hertz-Fowler C."/>
        </authorList>
    </citation>
    <scope>NUCLEOTIDE SEQUENCE [LARGE SCALE GENOMIC DNA]</scope>
    <source>
        <strain evidence="12">IL3000</strain>
    </source>
</reference>
<evidence type="ECO:0000256" key="6">
    <source>
        <dbReference type="ARBA" id="ARBA00023136"/>
    </source>
</evidence>
<keyword evidence="5" id="KW-0732">Signal</keyword>
<feature type="domain" description="Trypanosome variant surface glycoprotein B-type N-terminal" evidence="10">
    <location>
        <begin position="75"/>
        <end position="289"/>
    </location>
</feature>
<evidence type="ECO:0000256" key="5">
    <source>
        <dbReference type="ARBA" id="ARBA00022729"/>
    </source>
</evidence>
<evidence type="ECO:0000256" key="1">
    <source>
        <dbReference type="ARBA" id="ARBA00002523"/>
    </source>
</evidence>
<keyword evidence="6" id="KW-0472">Membrane</keyword>
<keyword evidence="4" id="KW-0336">GPI-anchor</keyword>
<dbReference type="GO" id="GO:0098552">
    <property type="term" value="C:side of membrane"/>
    <property type="evidence" value="ECO:0007669"/>
    <property type="project" value="UniProtKB-KW"/>
</dbReference>
<accession>F9WI50</accession>
<evidence type="ECO:0000256" key="2">
    <source>
        <dbReference type="ARBA" id="ARBA00004609"/>
    </source>
</evidence>
<reference evidence="11 12" key="2">
    <citation type="journal article" date="2012" name="Proc. Natl. Acad. Sci. U.S.A.">
        <title>Antigenic diversity is generated by distinct evolutionary mechanisms in African trypanosome species.</title>
        <authorList>
            <person name="Jackson A.P."/>
            <person name="Berry A."/>
            <person name="Aslett M."/>
            <person name="Allison H.C."/>
            <person name="Burton P."/>
            <person name="Vavrova-Anderson J."/>
            <person name="Brown R."/>
            <person name="Browne H."/>
            <person name="Corton N."/>
            <person name="Hauser H."/>
            <person name="Gamble J."/>
            <person name="Gilderthorp R."/>
            <person name="Marcello L."/>
            <person name="McQuillan J."/>
            <person name="Otto T.D."/>
            <person name="Quail M.A."/>
            <person name="Sanders M.J."/>
            <person name="van Tonder A."/>
            <person name="Ginger M.L."/>
            <person name="Field M.C."/>
            <person name="Barry J.D."/>
            <person name="Hertz-Fowler C."/>
            <person name="Berriman M."/>
        </authorList>
    </citation>
    <scope>NUCLEOTIDE SEQUENCE [LARGE SCALE GENOMIC DNA]</scope>
    <source>
        <strain evidence="11 12">IL3000</strain>
    </source>
</reference>
<sequence length="358" mass="40665">MEVSWVFLFKDCFSVFIVKERDGMRTMFWIIVCFGIFGVFAQDGVTNHNEHAHKALCDVLRAAVSKWVTVKDSESPLKPALVKTIFGNRGDSKITPIELPIPEDYTKPVENDIQNTRKKLCGLCENKGQKHYPGDSAPHDLVCLCTPGQTAWPIKSGGRQKLCGEPQSAWESVDNVEKGWFTGWSDTDKGKKYINKTWTRIAKKCLENGDGHDLGKALEHFKNELWKNNKYLGKEALDCDGMYGSGVCVKYPSNCETKTWWHELEEAIPKHKEWEARQNLAAEKENQLKAPNGPQTAPQKRTQSRQPTPRSVSMSPQNEESQEQPRAEQVISNMNATIEEDSSTIIYPFWLLLVLLYN</sequence>
<evidence type="ECO:0000256" key="8">
    <source>
        <dbReference type="ARBA" id="ARBA00023288"/>
    </source>
</evidence>
<dbReference type="EMBL" id="CAEQ01002528">
    <property type="protein sequence ID" value="CCD16995.1"/>
    <property type="molecule type" value="Genomic_DNA"/>
</dbReference>
<evidence type="ECO:0000256" key="3">
    <source>
        <dbReference type="ARBA" id="ARBA00022475"/>
    </source>
</evidence>
<keyword evidence="3" id="KW-1003">Cell membrane</keyword>
<dbReference type="AlphaFoldDB" id="F9WI50"/>
<keyword evidence="8" id="KW-0449">Lipoprotein</keyword>
<proteinExistence type="predicted"/>
<comment type="function">
    <text evidence="1">VSG forms a coat on the surface of the parasite. The trypanosome evades the immune response of the host by expressing a series of antigenically distinct VSGs from an estimated 1000 VSG genes.</text>
</comment>
<evidence type="ECO:0000313" key="11">
    <source>
        <dbReference type="EMBL" id="CCD16995.1"/>
    </source>
</evidence>
<gene>
    <name evidence="11" type="ORF">TCIL3000_0_18640</name>
</gene>
<name>F9WI50_TRYCI</name>
<dbReference type="Proteomes" id="UP000000702">
    <property type="component" value="Unassembled WGS sequence"/>
</dbReference>
<comment type="caution">
    <text evidence="11">The sequence shown here is derived from an EMBL/GenBank/DDBJ whole genome shotgun (WGS) entry which is preliminary data.</text>
</comment>
<evidence type="ECO:0000256" key="4">
    <source>
        <dbReference type="ARBA" id="ARBA00022622"/>
    </source>
</evidence>
<evidence type="ECO:0000256" key="7">
    <source>
        <dbReference type="ARBA" id="ARBA00023180"/>
    </source>
</evidence>
<dbReference type="GO" id="GO:0005886">
    <property type="term" value="C:plasma membrane"/>
    <property type="evidence" value="ECO:0007669"/>
    <property type="project" value="UniProtKB-SubCell"/>
</dbReference>
<keyword evidence="12" id="KW-1185">Reference proteome</keyword>
<feature type="region of interest" description="Disordered" evidence="9">
    <location>
        <begin position="284"/>
        <end position="327"/>
    </location>
</feature>
<evidence type="ECO:0000313" key="12">
    <source>
        <dbReference type="Proteomes" id="UP000000702"/>
    </source>
</evidence>
<dbReference type="InterPro" id="IPR025932">
    <property type="entry name" value="Trypano_VSG_B_N_dom"/>
</dbReference>
<evidence type="ECO:0000259" key="10">
    <source>
        <dbReference type="Pfam" id="PF13206"/>
    </source>
</evidence>